<keyword evidence="6" id="KW-1185">Reference proteome</keyword>
<keyword evidence="5" id="KW-0808">Transferase</keyword>
<comment type="similarity">
    <text evidence="2">Belongs to the class-III pyridoxal-phosphate-dependent aminotransferase family.</text>
</comment>
<dbReference type="SUPFAM" id="SSF56112">
    <property type="entry name" value="Protein kinase-like (PK-like)"/>
    <property type="match status" value="1"/>
</dbReference>
<evidence type="ECO:0000256" key="3">
    <source>
        <dbReference type="ARBA" id="ARBA00022898"/>
    </source>
</evidence>
<dbReference type="InterPro" id="IPR005814">
    <property type="entry name" value="Aminotrans_3"/>
</dbReference>
<dbReference type="Gene3D" id="3.40.640.10">
    <property type="entry name" value="Type I PLP-dependent aspartate aminotransferase-like (Major domain)"/>
    <property type="match status" value="1"/>
</dbReference>
<comment type="cofactor">
    <cofactor evidence="1">
        <name>pyridoxal 5'-phosphate</name>
        <dbReference type="ChEBI" id="CHEBI:597326"/>
    </cofactor>
</comment>
<dbReference type="Gene3D" id="3.90.1200.10">
    <property type="match status" value="1"/>
</dbReference>
<dbReference type="PANTHER" id="PTHR45688:SF13">
    <property type="entry name" value="ALANINE--GLYOXYLATE AMINOTRANSFERASE 2-LIKE"/>
    <property type="match status" value="1"/>
</dbReference>
<keyword evidence="3" id="KW-0663">Pyridoxal phosphate</keyword>
<name>A6FXA8_9BACT</name>
<dbReference type="SUPFAM" id="SSF53383">
    <property type="entry name" value="PLP-dependent transferases"/>
    <property type="match status" value="1"/>
</dbReference>
<dbReference type="GO" id="GO:0008483">
    <property type="term" value="F:transaminase activity"/>
    <property type="evidence" value="ECO:0007669"/>
    <property type="project" value="UniProtKB-KW"/>
</dbReference>
<dbReference type="InterPro" id="IPR015421">
    <property type="entry name" value="PyrdxlP-dep_Trfase_major"/>
</dbReference>
<evidence type="ECO:0000256" key="1">
    <source>
        <dbReference type="ARBA" id="ARBA00001933"/>
    </source>
</evidence>
<dbReference type="Proteomes" id="UP000005801">
    <property type="component" value="Unassembled WGS sequence"/>
</dbReference>
<sequence>MHSRPQISPERAAQLAAEWFEGQLDAPAELDSYADRNFLVRAPDGTKAVLKVPNVELAEDIDLQIAILKWLEARPSAPLVPRVLGPTRTIEDDAGRPTRAWMVGWIEGELWFDASPTPALREELGAALGQLARDLEDFRHPGMERHFAWNLAEANWIAEELHRFEDPARAELVCDALMQFQGRVLPRLAELPTQVIHGDANDKNLAVAEGRLVGVFDFGDACWCPAVCDLAIALAYAAMDLRLGCALPEVAAACAQVCAGYHGRRPLTALELDLLYDLLRARLAVSVTSSTRAREAEPDNAYVSASEQGAWSVLEALGAVGRRAFTATVAEACGLALAPRVPGARTGDELLAARRRRLGPSLSLSYASSGMPLYIRRGEGSWLFDEHDQAFLDCVNNVCHVGHCHPRVVEAGAAQMARLNTNTRYLHEGLVDYAEALCATLPAPLEVVYLVNSGSEANELALRLARDYTGGFDVAVLDAAYHGNTGNLVDMSPYKFDAPGGRGRREWVHVLPTPDPYRGAHGDDGPAYAAALDAADAAARGRGSRLAALFCESVLGCAGQVVPASGFLAAAYARARAAGAVCIADEVQVGFGRVGDGMWAFEAEGVVPDILTLGKPIGNGHPLGAVVTTRAIAEALGGGRMEFFCTFGGNPVSAAVGAAVLAVIEDEGLVANARDTGSWLRGAFEQLAADPVLGRGIGEVRGRGLFIGVELVEDRSTKRPDAARASAIVAHARARGVLLSTDGPARNVIKIKPPICFADVEARILASTLARALSATMR</sequence>
<dbReference type="Gene3D" id="3.90.1150.10">
    <property type="entry name" value="Aspartate Aminotransferase, domain 1"/>
    <property type="match status" value="1"/>
</dbReference>
<protein>
    <submittedName>
        <fullName evidence="5">Putative enzyme with aminotransferase class-III domain protein</fullName>
    </submittedName>
</protein>
<dbReference type="GO" id="GO:0030170">
    <property type="term" value="F:pyridoxal phosphate binding"/>
    <property type="evidence" value="ECO:0007669"/>
    <property type="project" value="InterPro"/>
</dbReference>
<reference evidence="5 6" key="1">
    <citation type="submission" date="2007-06" db="EMBL/GenBank/DDBJ databases">
        <authorList>
            <person name="Shimkets L."/>
            <person name="Ferriera S."/>
            <person name="Johnson J."/>
            <person name="Kravitz S."/>
            <person name="Beeson K."/>
            <person name="Sutton G."/>
            <person name="Rogers Y.-H."/>
            <person name="Friedman R."/>
            <person name="Frazier M."/>
            <person name="Venter J.C."/>
        </authorList>
    </citation>
    <scope>NUCLEOTIDE SEQUENCE [LARGE SCALE GENOMIC DNA]</scope>
    <source>
        <strain evidence="5 6">SIR-1</strain>
    </source>
</reference>
<evidence type="ECO:0000256" key="2">
    <source>
        <dbReference type="ARBA" id="ARBA00008954"/>
    </source>
</evidence>
<comment type="caution">
    <text evidence="5">The sequence shown here is derived from an EMBL/GenBank/DDBJ whole genome shotgun (WGS) entry which is preliminary data.</text>
</comment>
<dbReference type="RefSeq" id="WP_006969107.1">
    <property type="nucleotide sequence ID" value="NZ_ABCS01000001.1"/>
</dbReference>
<dbReference type="InterPro" id="IPR002575">
    <property type="entry name" value="Aminoglycoside_PTrfase"/>
</dbReference>
<dbReference type="InterPro" id="IPR049704">
    <property type="entry name" value="Aminotrans_3_PPA_site"/>
</dbReference>
<accession>A6FXA8</accession>
<dbReference type="InterPro" id="IPR011009">
    <property type="entry name" value="Kinase-like_dom_sf"/>
</dbReference>
<dbReference type="AlphaFoldDB" id="A6FXA8"/>
<evidence type="ECO:0000259" key="4">
    <source>
        <dbReference type="Pfam" id="PF01636"/>
    </source>
</evidence>
<dbReference type="eggNOG" id="COG2334">
    <property type="taxonomic scope" value="Bacteria"/>
</dbReference>
<dbReference type="PROSITE" id="PS00600">
    <property type="entry name" value="AA_TRANSFER_CLASS_3"/>
    <property type="match status" value="1"/>
</dbReference>
<dbReference type="PANTHER" id="PTHR45688">
    <property type="match status" value="1"/>
</dbReference>
<evidence type="ECO:0000313" key="5">
    <source>
        <dbReference type="EMBL" id="EDM81932.1"/>
    </source>
</evidence>
<dbReference type="eggNOG" id="COG0160">
    <property type="taxonomic scope" value="Bacteria"/>
</dbReference>
<dbReference type="EMBL" id="ABCS01000001">
    <property type="protein sequence ID" value="EDM81932.1"/>
    <property type="molecule type" value="Genomic_DNA"/>
</dbReference>
<dbReference type="Pfam" id="PF01636">
    <property type="entry name" value="APH"/>
    <property type="match status" value="1"/>
</dbReference>
<dbReference type="InterPro" id="IPR015422">
    <property type="entry name" value="PyrdxlP-dep_Trfase_small"/>
</dbReference>
<proteinExistence type="inferred from homology"/>
<dbReference type="CDD" id="cd00610">
    <property type="entry name" value="OAT_like"/>
    <property type="match status" value="1"/>
</dbReference>
<keyword evidence="5" id="KW-0032">Aminotransferase</keyword>
<dbReference type="STRING" id="391625.PPSIR1_05678"/>
<dbReference type="Pfam" id="PF00202">
    <property type="entry name" value="Aminotran_3"/>
    <property type="match status" value="1"/>
</dbReference>
<dbReference type="OrthoDB" id="9801834at2"/>
<gene>
    <name evidence="5" type="ORF">PPSIR1_05678</name>
</gene>
<dbReference type="InterPro" id="IPR015424">
    <property type="entry name" value="PyrdxlP-dep_Trfase"/>
</dbReference>
<evidence type="ECO:0000313" key="6">
    <source>
        <dbReference type="Proteomes" id="UP000005801"/>
    </source>
</evidence>
<feature type="domain" description="Aminoglycoside phosphotransferase" evidence="4">
    <location>
        <begin position="33"/>
        <end position="267"/>
    </location>
</feature>
<organism evidence="5 6">
    <name type="scientific">Plesiocystis pacifica SIR-1</name>
    <dbReference type="NCBI Taxonomy" id="391625"/>
    <lineage>
        <taxon>Bacteria</taxon>
        <taxon>Pseudomonadati</taxon>
        <taxon>Myxococcota</taxon>
        <taxon>Polyangia</taxon>
        <taxon>Nannocystales</taxon>
        <taxon>Nannocystaceae</taxon>
        <taxon>Plesiocystis</taxon>
    </lineage>
</organism>